<keyword evidence="2" id="KW-1185">Reference proteome</keyword>
<dbReference type="RefSeq" id="WP_109279546.1">
    <property type="nucleotide sequence ID" value="NZ_JBFAUK010000015.1"/>
</dbReference>
<dbReference type="Proteomes" id="UP001552594">
    <property type="component" value="Unassembled WGS sequence"/>
</dbReference>
<proteinExistence type="predicted"/>
<organism evidence="1 2">
    <name type="scientific">Streptomyces orinoci</name>
    <name type="common">Streptoverticillium orinoci</name>
    <dbReference type="NCBI Taxonomy" id="67339"/>
    <lineage>
        <taxon>Bacteria</taxon>
        <taxon>Bacillati</taxon>
        <taxon>Actinomycetota</taxon>
        <taxon>Actinomycetes</taxon>
        <taxon>Kitasatosporales</taxon>
        <taxon>Streptomycetaceae</taxon>
        <taxon>Streptomyces</taxon>
    </lineage>
</organism>
<evidence type="ECO:0008006" key="3">
    <source>
        <dbReference type="Google" id="ProtNLM"/>
    </source>
</evidence>
<sequence>MHQTSALRTAVGPARSEDGGLRTEFDFELPVGYIDDRGTVHRKGAMRLATARDELGPLVDQRVRENPSYLGIVLLSLVIVRLGTLPAVYPEIVESLFVQDLAHLQDLYAQINGLAAPASCPSCGTAVNGSGGDRLGES</sequence>
<reference evidence="1 2" key="1">
    <citation type="submission" date="2024-06" db="EMBL/GenBank/DDBJ databases">
        <title>The Natural Products Discovery Center: Release of the First 8490 Sequenced Strains for Exploring Actinobacteria Biosynthetic Diversity.</title>
        <authorList>
            <person name="Kalkreuter E."/>
            <person name="Kautsar S.A."/>
            <person name="Yang D."/>
            <person name="Bader C.D."/>
            <person name="Teijaro C.N."/>
            <person name="Fluegel L."/>
            <person name="Davis C.M."/>
            <person name="Simpson J.R."/>
            <person name="Lauterbach L."/>
            <person name="Steele A.D."/>
            <person name="Gui C."/>
            <person name="Meng S."/>
            <person name="Li G."/>
            <person name="Viehrig K."/>
            <person name="Ye F."/>
            <person name="Su P."/>
            <person name="Kiefer A.F."/>
            <person name="Nichols A."/>
            <person name="Cepeda A.J."/>
            <person name="Yan W."/>
            <person name="Fan B."/>
            <person name="Jiang Y."/>
            <person name="Adhikari A."/>
            <person name="Zheng C.-J."/>
            <person name="Schuster L."/>
            <person name="Cowan T.M."/>
            <person name="Smanski M.J."/>
            <person name="Chevrette M.G."/>
            <person name="De Carvalho L.P.S."/>
            <person name="Shen B."/>
        </authorList>
    </citation>
    <scope>NUCLEOTIDE SEQUENCE [LARGE SCALE GENOMIC DNA]</scope>
    <source>
        <strain evidence="1 2">NPDC052347</strain>
    </source>
</reference>
<evidence type="ECO:0000313" key="1">
    <source>
        <dbReference type="EMBL" id="MEV5508642.1"/>
    </source>
</evidence>
<gene>
    <name evidence="1" type="ORF">AB0L16_19615</name>
</gene>
<accession>A0ABV3K0I0</accession>
<dbReference type="EMBL" id="JBFAUK010000015">
    <property type="protein sequence ID" value="MEV5508642.1"/>
    <property type="molecule type" value="Genomic_DNA"/>
</dbReference>
<name>A0ABV3K0I0_STRON</name>
<evidence type="ECO:0000313" key="2">
    <source>
        <dbReference type="Proteomes" id="UP001552594"/>
    </source>
</evidence>
<comment type="caution">
    <text evidence="1">The sequence shown here is derived from an EMBL/GenBank/DDBJ whole genome shotgun (WGS) entry which is preliminary data.</text>
</comment>
<protein>
    <recommendedName>
        <fullName evidence="3">Secreted protein</fullName>
    </recommendedName>
</protein>